<proteinExistence type="inferred from homology"/>
<evidence type="ECO:0000313" key="5">
    <source>
        <dbReference type="Proteomes" id="UP000274756"/>
    </source>
</evidence>
<dbReference type="Proteomes" id="UP000038040">
    <property type="component" value="Unplaced"/>
</dbReference>
<evidence type="ECO:0000313" key="6">
    <source>
        <dbReference type="WBParaSite" id="DME_0000402701-mRNA-1"/>
    </source>
</evidence>
<dbReference type="EMBL" id="UYYG01000003">
    <property type="protein sequence ID" value="VDN50418.1"/>
    <property type="molecule type" value="Genomic_DNA"/>
</dbReference>
<dbReference type="Proteomes" id="UP000274756">
    <property type="component" value="Unassembled WGS sequence"/>
</dbReference>
<dbReference type="PANTHER" id="PTHR12767:SF9">
    <property type="entry name" value="BCL7-LIKE"/>
    <property type="match status" value="1"/>
</dbReference>
<evidence type="ECO:0000256" key="2">
    <source>
        <dbReference type="SAM" id="MobiDB-lite"/>
    </source>
</evidence>
<accession>A0A0N4UA70</accession>
<name>A0A0N4UA70_DRAME</name>
<protein>
    <submittedName>
        <fullName evidence="6">BCL7-like protein C28H8.1</fullName>
    </submittedName>
</protein>
<dbReference type="InterPro" id="IPR006804">
    <property type="entry name" value="BCL7"/>
</dbReference>
<sequence>MYARNQRAETRNRAKDELKRVINSLDKVRKWEKKWIILKDTQIKMYKWMPVTAGANIPKASAKSTIVVEENNTALSGENTRDSTTLENSNVSRIRNFENLNDDSNLGFSEGGFDSDSNQTLEPTSYSHNAGSTDFSAMRQQEMAPNSK</sequence>
<dbReference type="PANTHER" id="PTHR12767">
    <property type="entry name" value="BCL7 RELATED"/>
    <property type="match status" value="1"/>
</dbReference>
<comment type="similarity">
    <text evidence="1">Belongs to the BCL7 family.</text>
</comment>
<feature type="compositionally biased region" description="Polar residues" evidence="2">
    <location>
        <begin position="115"/>
        <end position="148"/>
    </location>
</feature>
<feature type="region of interest" description="Disordered" evidence="2">
    <location>
        <begin position="105"/>
        <end position="148"/>
    </location>
</feature>
<dbReference type="Pfam" id="PF04714">
    <property type="entry name" value="BCL_N"/>
    <property type="match status" value="1"/>
</dbReference>
<gene>
    <name evidence="3" type="ORF">DME_LOCUS391</name>
</gene>
<dbReference type="AlphaFoldDB" id="A0A0N4UA70"/>
<evidence type="ECO:0000313" key="3">
    <source>
        <dbReference type="EMBL" id="VDN50418.1"/>
    </source>
</evidence>
<dbReference type="OrthoDB" id="5989898at2759"/>
<dbReference type="STRING" id="318479.A0A0N4UA70"/>
<dbReference type="WBParaSite" id="DME_0000402701-mRNA-1">
    <property type="protein sequence ID" value="DME_0000402701-mRNA-1"/>
    <property type="gene ID" value="DME_0000402701"/>
</dbReference>
<reference evidence="3 5" key="2">
    <citation type="submission" date="2018-11" db="EMBL/GenBank/DDBJ databases">
        <authorList>
            <consortium name="Pathogen Informatics"/>
        </authorList>
    </citation>
    <scope>NUCLEOTIDE SEQUENCE [LARGE SCALE GENOMIC DNA]</scope>
</reference>
<evidence type="ECO:0000313" key="4">
    <source>
        <dbReference type="Proteomes" id="UP000038040"/>
    </source>
</evidence>
<keyword evidence="5" id="KW-1185">Reference proteome</keyword>
<reference evidence="6" key="1">
    <citation type="submission" date="2017-02" db="UniProtKB">
        <authorList>
            <consortium name="WormBaseParasite"/>
        </authorList>
    </citation>
    <scope>IDENTIFICATION</scope>
</reference>
<organism evidence="4 6">
    <name type="scientific">Dracunculus medinensis</name>
    <name type="common">Guinea worm</name>
    <dbReference type="NCBI Taxonomy" id="318479"/>
    <lineage>
        <taxon>Eukaryota</taxon>
        <taxon>Metazoa</taxon>
        <taxon>Ecdysozoa</taxon>
        <taxon>Nematoda</taxon>
        <taxon>Chromadorea</taxon>
        <taxon>Rhabditida</taxon>
        <taxon>Spirurina</taxon>
        <taxon>Dracunculoidea</taxon>
        <taxon>Dracunculidae</taxon>
        <taxon>Dracunculus</taxon>
    </lineage>
</organism>
<evidence type="ECO:0000256" key="1">
    <source>
        <dbReference type="ARBA" id="ARBA00010326"/>
    </source>
</evidence>